<keyword evidence="3" id="KW-1185">Reference proteome</keyword>
<evidence type="ECO:0000256" key="1">
    <source>
        <dbReference type="SAM" id="MobiDB-lite"/>
    </source>
</evidence>
<comment type="caution">
    <text evidence="2">The sequence shown here is derived from an EMBL/GenBank/DDBJ whole genome shotgun (WGS) entry which is preliminary data.</text>
</comment>
<dbReference type="PANTHER" id="PTHR33701">
    <property type="entry name" value="TRANSMEMBRANE PROTEIN"/>
    <property type="match status" value="1"/>
</dbReference>
<evidence type="ECO:0000313" key="3">
    <source>
        <dbReference type="Proteomes" id="UP001140949"/>
    </source>
</evidence>
<name>A0AAX6E3N7_IRIPA</name>
<proteinExistence type="predicted"/>
<accession>A0AAX6E3N7</accession>
<evidence type="ECO:0000313" key="2">
    <source>
        <dbReference type="EMBL" id="KAJ6798664.1"/>
    </source>
</evidence>
<sequence>MMVREGDDSGMRTVESLRGRLLAEREASKASKNEADLITKRLGELERKLAKEIKSRNRAQKRLEYALKKLKSMTLSNLPESSPEGWEAHPGTATGSQEGSWSSVGTAHSGSKDKEPIRDEDVSGRDYQGLTDDVTRNHATQLQCLPNRDQQQYCAGGAAPTWTCQGELLHFPLAKCSTIPKECRVQYHLTPFRLSSEAGILLQGLI</sequence>
<dbReference type="EMBL" id="JANAVB010040218">
    <property type="protein sequence ID" value="KAJ6798664.1"/>
    <property type="molecule type" value="Genomic_DNA"/>
</dbReference>
<dbReference type="AlphaFoldDB" id="A0AAX6E3N7"/>
<protein>
    <submittedName>
        <fullName evidence="2">Uncharacterized protein</fullName>
    </submittedName>
</protein>
<gene>
    <name evidence="2" type="ORF">M6B38_210365</name>
</gene>
<reference evidence="2" key="1">
    <citation type="journal article" date="2023" name="GigaByte">
        <title>Genome assembly of the bearded iris, Iris pallida Lam.</title>
        <authorList>
            <person name="Bruccoleri R.E."/>
            <person name="Oakeley E.J."/>
            <person name="Faust A.M.E."/>
            <person name="Altorfer M."/>
            <person name="Dessus-Babus S."/>
            <person name="Burckhardt D."/>
            <person name="Oertli M."/>
            <person name="Naumann U."/>
            <person name="Petersen F."/>
            <person name="Wong J."/>
        </authorList>
    </citation>
    <scope>NUCLEOTIDE SEQUENCE</scope>
    <source>
        <strain evidence="2">GSM-AAB239-AS_SAM_17_03QT</strain>
    </source>
</reference>
<feature type="compositionally biased region" description="Basic and acidic residues" evidence="1">
    <location>
        <begin position="110"/>
        <end position="124"/>
    </location>
</feature>
<dbReference type="PANTHER" id="PTHR33701:SF2">
    <property type="entry name" value="TRANSMEMBRANE PROTEIN"/>
    <property type="match status" value="1"/>
</dbReference>
<organism evidence="2 3">
    <name type="scientific">Iris pallida</name>
    <name type="common">Sweet iris</name>
    <dbReference type="NCBI Taxonomy" id="29817"/>
    <lineage>
        <taxon>Eukaryota</taxon>
        <taxon>Viridiplantae</taxon>
        <taxon>Streptophyta</taxon>
        <taxon>Embryophyta</taxon>
        <taxon>Tracheophyta</taxon>
        <taxon>Spermatophyta</taxon>
        <taxon>Magnoliopsida</taxon>
        <taxon>Liliopsida</taxon>
        <taxon>Asparagales</taxon>
        <taxon>Iridaceae</taxon>
        <taxon>Iridoideae</taxon>
        <taxon>Irideae</taxon>
        <taxon>Iris</taxon>
    </lineage>
</organism>
<dbReference type="Proteomes" id="UP001140949">
    <property type="component" value="Unassembled WGS sequence"/>
</dbReference>
<feature type="compositionally biased region" description="Polar residues" evidence="1">
    <location>
        <begin position="93"/>
        <end position="109"/>
    </location>
</feature>
<feature type="region of interest" description="Disordered" evidence="1">
    <location>
        <begin position="76"/>
        <end position="126"/>
    </location>
</feature>
<reference evidence="2" key="2">
    <citation type="submission" date="2023-04" db="EMBL/GenBank/DDBJ databases">
        <authorList>
            <person name="Bruccoleri R.E."/>
            <person name="Oakeley E.J."/>
            <person name="Faust A.-M."/>
            <person name="Dessus-Babus S."/>
            <person name="Altorfer M."/>
            <person name="Burckhardt D."/>
            <person name="Oertli M."/>
            <person name="Naumann U."/>
            <person name="Petersen F."/>
            <person name="Wong J."/>
        </authorList>
    </citation>
    <scope>NUCLEOTIDE SEQUENCE</scope>
    <source>
        <strain evidence="2">GSM-AAB239-AS_SAM_17_03QT</strain>
        <tissue evidence="2">Leaf</tissue>
    </source>
</reference>